<proteinExistence type="predicted"/>
<protein>
    <submittedName>
        <fullName evidence="1">Uncharacterized protein</fullName>
    </submittedName>
</protein>
<evidence type="ECO:0000313" key="1">
    <source>
        <dbReference type="EMBL" id="EEG37648.1"/>
    </source>
</evidence>
<comment type="caution">
    <text evidence="1">The sequence shown here is derived from an EMBL/GenBank/DDBJ whole genome shotgun (WGS) entry which is preliminary data.</text>
</comment>
<dbReference type="Proteomes" id="UP000003174">
    <property type="component" value="Unassembled WGS sequence"/>
</dbReference>
<reference evidence="1 2" key="2">
    <citation type="submission" date="2009-02" db="EMBL/GenBank/DDBJ databases">
        <title>Draft genome sequence of Eubacterium hallii (DSM 3353).</title>
        <authorList>
            <person name="Sudarsanam P."/>
            <person name="Ley R."/>
            <person name="Guruge J."/>
            <person name="Turnbaugh P.J."/>
            <person name="Mahowald M."/>
            <person name="Liep D."/>
            <person name="Gordon J."/>
        </authorList>
    </citation>
    <scope>NUCLEOTIDE SEQUENCE [LARGE SCALE GENOMIC DNA]</scope>
    <source>
        <strain evidence="1 2">DSM 3353</strain>
    </source>
</reference>
<gene>
    <name evidence="1" type="ORF">EUBHAL_00429</name>
</gene>
<dbReference type="AlphaFoldDB" id="C0ESQ6"/>
<reference evidence="1 2" key="1">
    <citation type="submission" date="2009-01" db="EMBL/GenBank/DDBJ databases">
        <authorList>
            <person name="Fulton L."/>
            <person name="Clifton S."/>
            <person name="Fulton B."/>
            <person name="Xu J."/>
            <person name="Minx P."/>
            <person name="Pepin K.H."/>
            <person name="Johnson M."/>
            <person name="Bhonagiri V."/>
            <person name="Nash W.E."/>
            <person name="Mardis E.R."/>
            <person name="Wilson R.K."/>
        </authorList>
    </citation>
    <scope>NUCLEOTIDE SEQUENCE [LARGE SCALE GENOMIC DNA]</scope>
    <source>
        <strain evidence="1 2">DSM 3353</strain>
    </source>
</reference>
<evidence type="ECO:0000313" key="2">
    <source>
        <dbReference type="Proteomes" id="UP000003174"/>
    </source>
</evidence>
<dbReference type="EMBL" id="ACEP01000029">
    <property type="protein sequence ID" value="EEG37648.1"/>
    <property type="molecule type" value="Genomic_DNA"/>
</dbReference>
<accession>C0ESQ6</accession>
<name>C0ESQ6_9FIRM</name>
<organism evidence="1 2">
    <name type="scientific">Anaerobutyricum hallii DSM 3353</name>
    <dbReference type="NCBI Taxonomy" id="411469"/>
    <lineage>
        <taxon>Bacteria</taxon>
        <taxon>Bacillati</taxon>
        <taxon>Bacillota</taxon>
        <taxon>Clostridia</taxon>
        <taxon>Lachnospirales</taxon>
        <taxon>Lachnospiraceae</taxon>
        <taxon>Anaerobutyricum</taxon>
    </lineage>
</organism>
<sequence length="53" mass="6158">MYCRQSKDCLFYVKIVIVQSRIRQIAETAIFAHVAYPPNKISKSALEMQAFHI</sequence>